<gene>
    <name evidence="4" type="ORF">ATI61_11628</name>
</gene>
<dbReference type="Proteomes" id="UP000256345">
    <property type="component" value="Unassembled WGS sequence"/>
</dbReference>
<dbReference type="Gene3D" id="3.90.1150.200">
    <property type="match status" value="1"/>
</dbReference>
<accession>A0ABX9JP48</accession>
<protein>
    <submittedName>
        <fullName evidence="4">Uncharacterized protein YdhG (YjbR/CyaY superfamily)</fullName>
    </submittedName>
</protein>
<keyword evidence="5" id="KW-1185">Reference proteome</keyword>
<evidence type="ECO:0000313" key="4">
    <source>
        <dbReference type="EMBL" id="REG23560.1"/>
    </source>
</evidence>
<evidence type="ECO:0000259" key="2">
    <source>
        <dbReference type="Pfam" id="PF08327"/>
    </source>
</evidence>
<feature type="domain" description="Activator of Hsp90 ATPase homologue 1/2-like C-terminal" evidence="2">
    <location>
        <begin position="244"/>
        <end position="340"/>
    </location>
</feature>
<dbReference type="SUPFAM" id="SSF55961">
    <property type="entry name" value="Bet v1-like"/>
    <property type="match status" value="1"/>
</dbReference>
<dbReference type="CDD" id="cd07814">
    <property type="entry name" value="SRPBCC_CalC_Aha1-like"/>
    <property type="match status" value="1"/>
</dbReference>
<dbReference type="SUPFAM" id="SSF159888">
    <property type="entry name" value="YdhG-like"/>
    <property type="match status" value="1"/>
</dbReference>
<feature type="domain" description="YdhG-like" evidence="3">
    <location>
        <begin position="24"/>
        <end position="116"/>
    </location>
</feature>
<sequence length="347" mass="37728">MATNPRGLQPIDAYLAGLKNPAAKKTLEALRLQLRKLLPGAVETISYQMPTFKVDGKAVAGFAFFKTHCGYYPFSGSVVPALKAQLDGYATSKSGVTFPPDEPLPAKLVKTLVQARLAEIAANGKKPSATKKAAAKKAAAKKTLITERVTDSAVKEATGRDWKGWMRALDAAGAGELNHKQLVAHLAREVESSWWRQSIAVAYEQARGKRIVGETAAMGFQVGVVRTLPVSAPDLWERIATQPEHWLGAGATLTLEPGAGYEVPKRRGVPGVRGEVRVVKPRQRIRMTWQPEGWRKPATLQLTLVPSKRGVSLRVHMEKLPDAKAREAMREHWSSVLEGLHGGGASR</sequence>
<dbReference type="RefSeq" id="WP_047857750.1">
    <property type="nucleotide sequence ID" value="NZ_CP011509.1"/>
</dbReference>
<proteinExistence type="inferred from homology"/>
<dbReference type="InterPro" id="IPR014922">
    <property type="entry name" value="YdhG-like"/>
</dbReference>
<dbReference type="Pfam" id="PF08818">
    <property type="entry name" value="DUF1801"/>
    <property type="match status" value="1"/>
</dbReference>
<comment type="similarity">
    <text evidence="1">Belongs to the AHA1 family.</text>
</comment>
<dbReference type="EMBL" id="QUMU01000016">
    <property type="protein sequence ID" value="REG23560.1"/>
    <property type="molecule type" value="Genomic_DNA"/>
</dbReference>
<evidence type="ECO:0000313" key="5">
    <source>
        <dbReference type="Proteomes" id="UP000256345"/>
    </source>
</evidence>
<evidence type="ECO:0000256" key="1">
    <source>
        <dbReference type="ARBA" id="ARBA00006817"/>
    </source>
</evidence>
<dbReference type="Pfam" id="PF08327">
    <property type="entry name" value="AHSA1"/>
    <property type="match status" value="1"/>
</dbReference>
<dbReference type="InterPro" id="IPR023393">
    <property type="entry name" value="START-like_dom_sf"/>
</dbReference>
<evidence type="ECO:0000259" key="3">
    <source>
        <dbReference type="Pfam" id="PF08818"/>
    </source>
</evidence>
<organism evidence="4 5">
    <name type="scientific">Archangium gephyra</name>
    <dbReference type="NCBI Taxonomy" id="48"/>
    <lineage>
        <taxon>Bacteria</taxon>
        <taxon>Pseudomonadati</taxon>
        <taxon>Myxococcota</taxon>
        <taxon>Myxococcia</taxon>
        <taxon>Myxococcales</taxon>
        <taxon>Cystobacterineae</taxon>
        <taxon>Archangiaceae</taxon>
        <taxon>Archangium</taxon>
    </lineage>
</organism>
<dbReference type="Gene3D" id="3.30.530.20">
    <property type="match status" value="1"/>
</dbReference>
<reference evidence="4 5" key="1">
    <citation type="submission" date="2018-08" db="EMBL/GenBank/DDBJ databases">
        <title>Genomic Encyclopedia of Archaeal and Bacterial Type Strains, Phase II (KMG-II): from individual species to whole genera.</title>
        <authorList>
            <person name="Goeker M."/>
        </authorList>
    </citation>
    <scope>NUCLEOTIDE SEQUENCE [LARGE SCALE GENOMIC DNA]</scope>
    <source>
        <strain evidence="4 5">DSM 2261</strain>
    </source>
</reference>
<dbReference type="InterPro" id="IPR013538">
    <property type="entry name" value="ASHA1/2-like_C"/>
</dbReference>
<name>A0ABX9JP48_9BACT</name>
<comment type="caution">
    <text evidence="4">The sequence shown here is derived from an EMBL/GenBank/DDBJ whole genome shotgun (WGS) entry which is preliminary data.</text>
</comment>